<accession>A0ABY8MNG6</accession>
<evidence type="ECO:0000313" key="11">
    <source>
        <dbReference type="Proteomes" id="UP001228690"/>
    </source>
</evidence>
<comment type="cofactor">
    <cofactor evidence="7">
        <name>a divalent metal cation</name>
        <dbReference type="ChEBI" id="CHEBI:60240"/>
    </cofactor>
    <text evidence="7">Binds 1 divalent metal cation per subunit.</text>
</comment>
<dbReference type="Proteomes" id="UP001228690">
    <property type="component" value="Chromosome"/>
</dbReference>
<feature type="site" description="Transition state stabilizer" evidence="7">
    <location>
        <position position="43"/>
    </location>
</feature>
<keyword evidence="5 7" id="KW-0414">Isoprene biosynthesis</keyword>
<dbReference type="Pfam" id="PF02542">
    <property type="entry name" value="YgbB"/>
    <property type="match status" value="1"/>
</dbReference>
<keyword evidence="11" id="KW-1185">Reference proteome</keyword>
<evidence type="ECO:0000256" key="8">
    <source>
        <dbReference type="RuleBase" id="RU004395"/>
    </source>
</evidence>
<feature type="binding site" evidence="7">
    <location>
        <position position="156"/>
    </location>
    <ligand>
        <name>4-CDP-2-C-methyl-D-erythritol 2-phosphate</name>
        <dbReference type="ChEBI" id="CHEBI:57919"/>
    </ligand>
</feature>
<feature type="binding site" evidence="7">
    <location>
        <begin position="43"/>
        <end position="44"/>
    </location>
    <ligand>
        <name>4-CDP-2-C-methyl-D-erythritol 2-phosphate</name>
        <dbReference type="ChEBI" id="CHEBI:57919"/>
    </ligand>
</feature>
<dbReference type="InterPro" id="IPR020555">
    <property type="entry name" value="MECDP_synthase_CS"/>
</dbReference>
<dbReference type="SUPFAM" id="SSF69765">
    <property type="entry name" value="IpsF-like"/>
    <property type="match status" value="1"/>
</dbReference>
<evidence type="ECO:0000256" key="7">
    <source>
        <dbReference type="HAMAP-Rule" id="MF_00107"/>
    </source>
</evidence>
<evidence type="ECO:0000256" key="2">
    <source>
        <dbReference type="ARBA" id="ARBA00004709"/>
    </source>
</evidence>
<comment type="function">
    <text evidence="7">Involved in the biosynthesis of isopentenyl diphosphate (IPP) and dimethylallyl diphosphate (DMAPP), two major building blocks of isoprenoid compounds. Catalyzes the conversion of 4-diphosphocytidyl-2-C-methyl-D-erythritol 2-phosphate (CDP-ME2P) to 2-C-methyl-D-erythritol 2,4-cyclodiphosphate (ME-CPP) with a corresponding release of cytidine 5-monophosphate (CMP).</text>
</comment>
<dbReference type="Gene3D" id="3.30.1330.50">
    <property type="entry name" value="2-C-methyl-D-erythritol 2,4-cyclodiphosphate synthase"/>
    <property type="match status" value="1"/>
</dbReference>
<evidence type="ECO:0000259" key="9">
    <source>
        <dbReference type="Pfam" id="PF02542"/>
    </source>
</evidence>
<feature type="binding site" evidence="7">
    <location>
        <position position="51"/>
    </location>
    <ligand>
        <name>a divalent metal cation</name>
        <dbReference type="ChEBI" id="CHEBI:60240"/>
    </ligand>
</feature>
<name>A0ABY8MNG6_9SPIO</name>
<feature type="binding site" evidence="7">
    <location>
        <position position="15"/>
    </location>
    <ligand>
        <name>a divalent metal cation</name>
        <dbReference type="ChEBI" id="CHEBI:60240"/>
    </ligand>
</feature>
<evidence type="ECO:0000256" key="5">
    <source>
        <dbReference type="ARBA" id="ARBA00023229"/>
    </source>
</evidence>
<evidence type="ECO:0000256" key="4">
    <source>
        <dbReference type="ARBA" id="ARBA00022723"/>
    </source>
</evidence>
<evidence type="ECO:0000256" key="3">
    <source>
        <dbReference type="ARBA" id="ARBA00012579"/>
    </source>
</evidence>
<proteinExistence type="inferred from homology"/>
<dbReference type="GO" id="GO:0008685">
    <property type="term" value="F:2-C-methyl-D-erythritol 2,4-cyclodiphosphate synthase activity"/>
    <property type="evidence" value="ECO:0007669"/>
    <property type="project" value="UniProtKB-EC"/>
</dbReference>
<comment type="caution">
    <text evidence="7">Lacks conserved residue(s) required for the propagation of feature annotation.</text>
</comment>
<dbReference type="InterPro" id="IPR036571">
    <property type="entry name" value="MECDP_synthase_sf"/>
</dbReference>
<comment type="pathway">
    <text evidence="2 7">Isoprenoid biosynthesis; isopentenyl diphosphate biosynthesis via DXP pathway; isopentenyl diphosphate from 1-deoxy-D-xylulose 5-phosphate: step 4/6.</text>
</comment>
<feature type="site" description="Transition state stabilizer" evidence="7">
    <location>
        <position position="147"/>
    </location>
</feature>
<feature type="domain" description="2-C-methyl-D-erythritol 2,4-cyclodiphosphate synthase" evidence="9">
    <location>
        <begin position="8"/>
        <end position="168"/>
    </location>
</feature>
<dbReference type="RefSeq" id="WP_326928525.1">
    <property type="nucleotide sequence ID" value="NZ_CP123443.1"/>
</dbReference>
<comment type="similarity">
    <text evidence="7 8">Belongs to the IspF family.</text>
</comment>
<organism evidence="10 11">
    <name type="scientific">Candidatus Haliotispira prima</name>
    <dbReference type="NCBI Taxonomy" id="3034016"/>
    <lineage>
        <taxon>Bacteria</taxon>
        <taxon>Pseudomonadati</taxon>
        <taxon>Spirochaetota</taxon>
        <taxon>Spirochaetia</taxon>
        <taxon>Spirochaetales</taxon>
        <taxon>Spirochaetaceae</taxon>
        <taxon>Candidatus Haliotispira</taxon>
    </lineage>
</organism>
<feature type="binding site" evidence="7">
    <location>
        <position position="17"/>
    </location>
    <ligand>
        <name>a divalent metal cation</name>
        <dbReference type="ChEBI" id="CHEBI:60240"/>
    </ligand>
</feature>
<dbReference type="PANTHER" id="PTHR43181:SF1">
    <property type="entry name" value="2-C-METHYL-D-ERYTHRITOL 2,4-CYCLODIPHOSPHATE SYNTHASE, CHLOROPLASTIC"/>
    <property type="match status" value="1"/>
</dbReference>
<sequence length="171" mass="18746">MPGNGNAMRIGHGYDLHRLRPQPGVGFCLGGFFVHCDYAVIAHSDGDVLCHAVIDSLLGALALGDIGAHFPPSEERWRNANSLEMLRSVYCTQIQTQGYRLVNLDCTVILEKIRLRPLIDDIRSHLLGAFESSEATDINQISVKAKTKEGVDAVGRGEAIEVYASCLLQKR</sequence>
<feature type="binding site" evidence="7">
    <location>
        <begin position="65"/>
        <end position="67"/>
    </location>
    <ligand>
        <name>4-CDP-2-C-methyl-D-erythritol 2-phosphate</name>
        <dbReference type="ChEBI" id="CHEBI:57919"/>
    </ligand>
</feature>
<dbReference type="PANTHER" id="PTHR43181">
    <property type="entry name" value="2-C-METHYL-D-ERYTHRITOL 2,4-CYCLODIPHOSPHATE SYNTHASE, CHLOROPLASTIC"/>
    <property type="match status" value="1"/>
</dbReference>
<dbReference type="CDD" id="cd00554">
    <property type="entry name" value="MECDP_synthase"/>
    <property type="match status" value="1"/>
</dbReference>
<comment type="subunit">
    <text evidence="7">Homotrimer.</text>
</comment>
<gene>
    <name evidence="7 10" type="primary">ispF</name>
    <name evidence="10" type="ORF">P0082_05490</name>
</gene>
<reference evidence="10 11" key="1">
    <citation type="submission" date="2023-04" db="EMBL/GenBank/DDBJ databases">
        <title>Spirochaete genome identified in red abalone sample constitutes a novel genus.</title>
        <authorList>
            <person name="Sharma S.P."/>
            <person name="Purcell C.M."/>
            <person name="Hyde J.R."/>
            <person name="Severin A.J."/>
        </authorList>
    </citation>
    <scope>NUCLEOTIDE SEQUENCE [LARGE SCALE GENOMIC DNA]</scope>
    <source>
        <strain evidence="10 11">SP-2023</strain>
    </source>
</reference>
<comment type="catalytic activity">
    <reaction evidence="1 7 8">
        <text>4-CDP-2-C-methyl-D-erythritol 2-phosphate = 2-C-methyl-D-erythritol 2,4-cyclic diphosphate + CMP</text>
        <dbReference type="Rhea" id="RHEA:23864"/>
        <dbReference type="ChEBI" id="CHEBI:57919"/>
        <dbReference type="ChEBI" id="CHEBI:58483"/>
        <dbReference type="ChEBI" id="CHEBI:60377"/>
        <dbReference type="EC" id="4.6.1.12"/>
    </reaction>
</comment>
<dbReference type="PROSITE" id="PS01350">
    <property type="entry name" value="ISPF"/>
    <property type="match status" value="1"/>
</dbReference>
<evidence type="ECO:0000256" key="1">
    <source>
        <dbReference type="ARBA" id="ARBA00000200"/>
    </source>
</evidence>
<keyword evidence="4 7" id="KW-0479">Metal-binding</keyword>
<dbReference type="EMBL" id="CP123443">
    <property type="protein sequence ID" value="WGK70314.1"/>
    <property type="molecule type" value="Genomic_DNA"/>
</dbReference>
<evidence type="ECO:0000313" key="10">
    <source>
        <dbReference type="EMBL" id="WGK70314.1"/>
    </source>
</evidence>
<dbReference type="NCBIfam" id="TIGR00151">
    <property type="entry name" value="ispF"/>
    <property type="match status" value="1"/>
</dbReference>
<keyword evidence="6 7" id="KW-0456">Lyase</keyword>
<dbReference type="InterPro" id="IPR003526">
    <property type="entry name" value="MECDP_synthase"/>
</dbReference>
<dbReference type="HAMAP" id="MF_00107">
    <property type="entry name" value="IspF"/>
    <property type="match status" value="1"/>
</dbReference>
<evidence type="ECO:0000256" key="6">
    <source>
        <dbReference type="ARBA" id="ARBA00023239"/>
    </source>
</evidence>
<protein>
    <recommendedName>
        <fullName evidence="3 7">2-C-methyl-D-erythritol 2,4-cyclodiphosphate synthase</fullName>
        <shortName evidence="7">MECDP-synthase</shortName>
        <shortName evidence="7">MECPP-synthase</shortName>
        <shortName evidence="7">MECPS</shortName>
        <ecNumber evidence="3 7">4.6.1.12</ecNumber>
    </recommendedName>
</protein>
<feature type="binding site" evidence="7">
    <location>
        <begin position="15"/>
        <end position="17"/>
    </location>
    <ligand>
        <name>4-CDP-2-C-methyl-D-erythritol 2-phosphate</name>
        <dbReference type="ChEBI" id="CHEBI:57919"/>
    </ligand>
</feature>
<dbReference type="EC" id="4.6.1.12" evidence="3 7"/>